<reference evidence="1" key="2">
    <citation type="submission" date="2018-05" db="EMBL/GenBank/DDBJ databases">
        <title>OpunRS2 (Oryza punctata Reference Sequence Version 2).</title>
        <authorList>
            <person name="Zhang J."/>
            <person name="Kudrna D."/>
            <person name="Lee S."/>
            <person name="Talag J."/>
            <person name="Welchert J."/>
            <person name="Wing R.A."/>
        </authorList>
    </citation>
    <scope>NUCLEOTIDE SEQUENCE [LARGE SCALE GENOMIC DNA]</scope>
</reference>
<organism evidence="1">
    <name type="scientific">Oryza punctata</name>
    <name type="common">Red rice</name>
    <dbReference type="NCBI Taxonomy" id="4537"/>
    <lineage>
        <taxon>Eukaryota</taxon>
        <taxon>Viridiplantae</taxon>
        <taxon>Streptophyta</taxon>
        <taxon>Embryophyta</taxon>
        <taxon>Tracheophyta</taxon>
        <taxon>Spermatophyta</taxon>
        <taxon>Magnoliopsida</taxon>
        <taxon>Liliopsida</taxon>
        <taxon>Poales</taxon>
        <taxon>Poaceae</taxon>
        <taxon>BOP clade</taxon>
        <taxon>Oryzoideae</taxon>
        <taxon>Oryzeae</taxon>
        <taxon>Oryzinae</taxon>
        <taxon>Oryza</taxon>
    </lineage>
</organism>
<dbReference type="Gramene" id="OPUNC08G06750.5">
    <property type="protein sequence ID" value="OPUNC08G06750.5"/>
    <property type="gene ID" value="OPUNC08G06750"/>
</dbReference>
<protein>
    <submittedName>
        <fullName evidence="1">Uncharacterized protein</fullName>
    </submittedName>
</protein>
<evidence type="ECO:0000313" key="1">
    <source>
        <dbReference type="EnsemblPlants" id="OPUNC08G06750.5"/>
    </source>
</evidence>
<dbReference type="HOGENOM" id="CLU_2282038_0_0_1"/>
<keyword evidence="2" id="KW-1185">Reference proteome</keyword>
<name>A0A0E0LSN8_ORYPU</name>
<sequence>MHHGYDLKIFLNLVNVYEYSRSITATSLTIGWATGKTLMNVLSVATTATSPALLGRTARTSLTWALQFGQQAHWNRIATDSGRMTQSLISLSIAITLQAGNY</sequence>
<dbReference type="EnsemblPlants" id="OPUNC08G06750.5">
    <property type="protein sequence ID" value="OPUNC08G06750.5"/>
    <property type="gene ID" value="OPUNC08G06750"/>
</dbReference>
<reference evidence="1" key="1">
    <citation type="submission" date="2015-04" db="UniProtKB">
        <authorList>
            <consortium name="EnsemblPlants"/>
        </authorList>
    </citation>
    <scope>IDENTIFICATION</scope>
</reference>
<dbReference type="AlphaFoldDB" id="A0A0E0LSN8"/>
<proteinExistence type="predicted"/>
<evidence type="ECO:0000313" key="2">
    <source>
        <dbReference type="Proteomes" id="UP000026962"/>
    </source>
</evidence>
<accession>A0A0E0LSN8</accession>
<dbReference type="Proteomes" id="UP000026962">
    <property type="component" value="Chromosome 8"/>
</dbReference>